<feature type="transmembrane region" description="Helical" evidence="2">
    <location>
        <begin position="95"/>
        <end position="112"/>
    </location>
</feature>
<dbReference type="InterPro" id="IPR025403">
    <property type="entry name" value="TgpA-like_C"/>
</dbReference>
<feature type="transmembrane region" description="Helical" evidence="2">
    <location>
        <begin position="12"/>
        <end position="34"/>
    </location>
</feature>
<proteinExistence type="predicted"/>
<evidence type="ECO:0000256" key="1">
    <source>
        <dbReference type="SAM" id="MobiDB-lite"/>
    </source>
</evidence>
<feature type="transmembrane region" description="Helical" evidence="2">
    <location>
        <begin position="119"/>
        <end position="137"/>
    </location>
</feature>
<feature type="region of interest" description="Disordered" evidence="1">
    <location>
        <begin position="384"/>
        <end position="406"/>
    </location>
</feature>
<evidence type="ECO:0000256" key="2">
    <source>
        <dbReference type="SAM" id="Phobius"/>
    </source>
</evidence>
<evidence type="ECO:0000259" key="3">
    <source>
        <dbReference type="Pfam" id="PF13559"/>
    </source>
</evidence>
<feature type="domain" description="Protein-glutamine gamma-glutamyltransferase-like C-terminal" evidence="3">
    <location>
        <begin position="369"/>
        <end position="438"/>
    </location>
</feature>
<evidence type="ECO:0000313" key="5">
    <source>
        <dbReference type="Proteomes" id="UP000267798"/>
    </source>
</evidence>
<feature type="transmembrane region" description="Helical" evidence="2">
    <location>
        <begin position="40"/>
        <end position="58"/>
    </location>
</feature>
<evidence type="ECO:0000313" key="4">
    <source>
        <dbReference type="EMBL" id="RJX37703.1"/>
    </source>
</evidence>
<dbReference type="OrthoDB" id="2663086at2"/>
<name>A0A3A6PP22_9BACL</name>
<feature type="transmembrane region" description="Helical" evidence="2">
    <location>
        <begin position="70"/>
        <end position="89"/>
    </location>
</feature>
<dbReference type="EMBL" id="QXQB01000005">
    <property type="protein sequence ID" value="RJX37703.1"/>
    <property type="molecule type" value="Genomic_DNA"/>
</dbReference>
<feature type="compositionally biased region" description="Basic and acidic residues" evidence="1">
    <location>
        <begin position="384"/>
        <end position="394"/>
    </location>
</feature>
<dbReference type="AlphaFoldDB" id="A0A3A6PP22"/>
<reference evidence="4 5" key="1">
    <citation type="submission" date="2018-09" db="EMBL/GenBank/DDBJ databases">
        <title>Paenibacillus aracenensis nov. sp. isolated from a cave in southern Spain.</title>
        <authorList>
            <person name="Jurado V."/>
            <person name="Gutierrez-Patricio S."/>
            <person name="Gonzalez-Pimentel J.L."/>
            <person name="Miller A.Z."/>
            <person name="Laiz L."/>
            <person name="Saiz-Jimenez C."/>
        </authorList>
    </citation>
    <scope>NUCLEOTIDE SEQUENCE [LARGE SCALE GENOMIC DNA]</scope>
    <source>
        <strain evidence="4 5">JCM 19203</strain>
    </source>
</reference>
<keyword evidence="2" id="KW-0472">Membrane</keyword>
<keyword evidence="2" id="KW-1133">Transmembrane helix</keyword>
<comment type="caution">
    <text evidence="4">The sequence shown here is derived from an EMBL/GenBank/DDBJ whole genome shotgun (WGS) entry which is preliminary data.</text>
</comment>
<organism evidence="4 5">
    <name type="scientific">Paenibacillus pinisoli</name>
    <dbReference type="NCBI Taxonomy" id="1276110"/>
    <lineage>
        <taxon>Bacteria</taxon>
        <taxon>Bacillati</taxon>
        <taxon>Bacillota</taxon>
        <taxon>Bacilli</taxon>
        <taxon>Bacillales</taxon>
        <taxon>Paenibacillaceae</taxon>
        <taxon>Paenibacillus</taxon>
    </lineage>
</organism>
<protein>
    <submittedName>
        <fullName evidence="4">DUF4129 domain-containing protein</fullName>
    </submittedName>
</protein>
<dbReference type="Proteomes" id="UP000267798">
    <property type="component" value="Unassembled WGS sequence"/>
</dbReference>
<gene>
    <name evidence="4" type="ORF">D3P09_22305</name>
</gene>
<accession>A0A3A6PP22</accession>
<feature type="transmembrane region" description="Helical" evidence="2">
    <location>
        <begin position="198"/>
        <end position="216"/>
    </location>
</feature>
<feature type="transmembrane region" description="Helical" evidence="2">
    <location>
        <begin position="149"/>
        <end position="170"/>
    </location>
</feature>
<feature type="transmembrane region" description="Helical" evidence="2">
    <location>
        <begin position="271"/>
        <end position="293"/>
    </location>
</feature>
<sequence length="445" mass="50662">MKNNARIPLWRALATGYIELLFYLPILLTLTILLLPAPTMNWWLATLPLAYCVPLAVLSVHTRIRLITRLCLILAAGAAHAAFVALLTGTGLSPIPLVVMSLFGTLFANRGFQQLNLGWSASFHTIHMVVGLAAYIATQILKMVLIQPLSAYTVILNTGILVSIFLLLILMNERHVTNEVVDHRSSQALSATRRQNRIWIVSLMALLGLVMAIAQLRHTIEDWIRSIFRAIFAHFGSGEPMTEEPELPTLPRLILPRLNQKSYRFWDYLEVILYVGFAILMIVVTVYVIKLVYKKFGHAIKAMMDKLLGRRVALAEPDTGFTDEIESLMSFSDLRNRMKNRLRSLFGSGGGKGDEWDSLSTNRDRVRYLYRSWIADAKKRGYEHKPHLTPRETAADQGSLEQPSDREWVHPFIDQYEAVRYGDKEPQDDLVQQFRAKLQTHKRNK</sequence>
<dbReference type="Pfam" id="PF13559">
    <property type="entry name" value="DUF4129"/>
    <property type="match status" value="1"/>
</dbReference>
<keyword evidence="2" id="KW-0812">Transmembrane</keyword>
<keyword evidence="5" id="KW-1185">Reference proteome</keyword>
<dbReference type="RefSeq" id="WP_120113627.1">
    <property type="nucleotide sequence ID" value="NZ_QXQB01000005.1"/>
</dbReference>